<dbReference type="InterPro" id="IPR036950">
    <property type="entry name" value="PBP_transglycosylase"/>
</dbReference>
<evidence type="ECO:0000313" key="11">
    <source>
        <dbReference type="Proteomes" id="UP000745577"/>
    </source>
</evidence>
<dbReference type="Gene3D" id="1.10.3810.10">
    <property type="entry name" value="Biosynthetic peptidoglycan transglycosylase-like"/>
    <property type="match status" value="1"/>
</dbReference>
<dbReference type="InterPro" id="IPR023346">
    <property type="entry name" value="Lysozyme-like_dom_sf"/>
</dbReference>
<dbReference type="EMBL" id="JAGQLL010000045">
    <property type="protein sequence ID" value="MCA9380287.1"/>
    <property type="molecule type" value="Genomic_DNA"/>
</dbReference>
<keyword evidence="8" id="KW-1133">Transmembrane helix</keyword>
<keyword evidence="5" id="KW-0511">Multifunctional enzyme</keyword>
<keyword evidence="8" id="KW-0472">Membrane</keyword>
<keyword evidence="2" id="KW-0378">Hydrolase</keyword>
<organism evidence="10 11">
    <name type="scientific">Candidatus Dojkabacteria bacterium</name>
    <dbReference type="NCBI Taxonomy" id="2099670"/>
    <lineage>
        <taxon>Bacteria</taxon>
        <taxon>Candidatus Dojkabacteria</taxon>
    </lineage>
</organism>
<evidence type="ECO:0000256" key="6">
    <source>
        <dbReference type="ARBA" id="ARBA00044770"/>
    </source>
</evidence>
<keyword evidence="4" id="KW-0808">Transferase</keyword>
<dbReference type="Gene3D" id="3.40.710.10">
    <property type="entry name" value="DD-peptidase/beta-lactamase superfamily"/>
    <property type="match status" value="1"/>
</dbReference>
<keyword evidence="2" id="KW-0645">Protease</keyword>
<comment type="catalytic activity">
    <reaction evidence="7">
        <text>[GlcNAc-(1-&gt;4)-Mur2Ac(oyl-L-Ala-gamma-D-Glu-L-Lys-D-Ala-D-Ala)](n)-di-trans,octa-cis-undecaprenyl diphosphate + beta-D-GlcNAc-(1-&gt;4)-Mur2Ac(oyl-L-Ala-gamma-D-Glu-L-Lys-D-Ala-D-Ala)-di-trans,octa-cis-undecaprenyl diphosphate = [GlcNAc-(1-&gt;4)-Mur2Ac(oyl-L-Ala-gamma-D-Glu-L-Lys-D-Ala-D-Ala)](n+1)-di-trans,octa-cis-undecaprenyl diphosphate + di-trans,octa-cis-undecaprenyl diphosphate + H(+)</text>
        <dbReference type="Rhea" id="RHEA:23708"/>
        <dbReference type="Rhea" id="RHEA-COMP:9602"/>
        <dbReference type="Rhea" id="RHEA-COMP:9603"/>
        <dbReference type="ChEBI" id="CHEBI:15378"/>
        <dbReference type="ChEBI" id="CHEBI:58405"/>
        <dbReference type="ChEBI" id="CHEBI:60033"/>
        <dbReference type="ChEBI" id="CHEBI:78435"/>
        <dbReference type="EC" id="2.4.99.28"/>
    </reaction>
</comment>
<dbReference type="EC" id="2.4.99.28" evidence="6"/>
<comment type="caution">
    <text evidence="10">The sequence shown here is derived from an EMBL/GenBank/DDBJ whole genome shotgun (WGS) entry which is preliminary data.</text>
</comment>
<name>A0A955I814_9BACT</name>
<evidence type="ECO:0000256" key="4">
    <source>
        <dbReference type="ARBA" id="ARBA00022679"/>
    </source>
</evidence>
<evidence type="ECO:0000313" key="10">
    <source>
        <dbReference type="EMBL" id="MCA9380287.1"/>
    </source>
</evidence>
<protein>
    <recommendedName>
        <fullName evidence="6">peptidoglycan glycosyltransferase</fullName>
        <ecNumber evidence="6">2.4.99.28</ecNumber>
    </recommendedName>
</protein>
<feature type="domain" description="Glycosyl transferase family 51" evidence="9">
    <location>
        <begin position="94"/>
        <end position="274"/>
    </location>
</feature>
<evidence type="ECO:0000256" key="7">
    <source>
        <dbReference type="ARBA" id="ARBA00049902"/>
    </source>
</evidence>
<feature type="non-terminal residue" evidence="10">
    <location>
        <position position="431"/>
    </location>
</feature>
<evidence type="ECO:0000256" key="1">
    <source>
        <dbReference type="ARBA" id="ARBA00022645"/>
    </source>
</evidence>
<dbReference type="InterPro" id="IPR050396">
    <property type="entry name" value="Glycosyltr_51/Transpeptidase"/>
</dbReference>
<gene>
    <name evidence="10" type="ORF">KC675_03870</name>
</gene>
<evidence type="ECO:0000259" key="9">
    <source>
        <dbReference type="Pfam" id="PF00912"/>
    </source>
</evidence>
<dbReference type="InterPro" id="IPR012338">
    <property type="entry name" value="Beta-lactam/transpept-like"/>
</dbReference>
<dbReference type="AlphaFoldDB" id="A0A955I814"/>
<evidence type="ECO:0000256" key="3">
    <source>
        <dbReference type="ARBA" id="ARBA00022676"/>
    </source>
</evidence>
<evidence type="ECO:0000256" key="8">
    <source>
        <dbReference type="SAM" id="Phobius"/>
    </source>
</evidence>
<keyword evidence="1" id="KW-0121">Carboxypeptidase</keyword>
<evidence type="ECO:0000256" key="2">
    <source>
        <dbReference type="ARBA" id="ARBA00022670"/>
    </source>
</evidence>
<dbReference type="GO" id="GO:0009252">
    <property type="term" value="P:peptidoglycan biosynthetic process"/>
    <property type="evidence" value="ECO:0007669"/>
    <property type="project" value="TreeGrafter"/>
</dbReference>
<evidence type="ECO:0000256" key="5">
    <source>
        <dbReference type="ARBA" id="ARBA00023268"/>
    </source>
</evidence>
<dbReference type="GO" id="GO:0004180">
    <property type="term" value="F:carboxypeptidase activity"/>
    <property type="evidence" value="ECO:0007669"/>
    <property type="project" value="UniProtKB-KW"/>
</dbReference>
<dbReference type="PANTHER" id="PTHR32282:SF15">
    <property type="entry name" value="PENICILLIN-BINDING PROTEIN 1C"/>
    <property type="match status" value="1"/>
</dbReference>
<accession>A0A955I814</accession>
<dbReference type="GO" id="GO:0006508">
    <property type="term" value="P:proteolysis"/>
    <property type="evidence" value="ECO:0007669"/>
    <property type="project" value="UniProtKB-KW"/>
</dbReference>
<dbReference type="GO" id="GO:0008955">
    <property type="term" value="F:peptidoglycan glycosyltransferase activity"/>
    <property type="evidence" value="ECO:0007669"/>
    <property type="project" value="UniProtKB-EC"/>
</dbReference>
<sequence length="431" mass="49008">MTQKKSTKIRRIRKKSNVVLNRTPKKSKKIKKITRKDTISRLLVLIFVILLSIILFSFIFSLKYLQNVSKDLPSPDKPFGSKQTATEIYDRNGELLYRVFDNEDRDPVNLETVPPQLIWTYLAAEDLRYFEHQGVDLEALLRCSFRYLESRSIVCGGSTITQQLIRKTALTDEVAIARKIKEMLLALKIEQVRSKEEIMEMYLTIVPSGSNIYGVTRASKFYFGKDPGQLTLAEMAVLASIPQNPSILSPTKSTNPEISKDLLEARKSYVLNQIESNLSFINSHLTEIYGPETELFTQEMIENARKEEIVYQDPSFRINAPHFVFYALEKLQKNGYNDGEPLTLEQIETEGLRIHTTLDLEYQKIAESQVKKAVATYGKQFGADNAAMVVMNPKNGDVLAMVGSYDYFGKASPEGCLIGLNCRYEPQVNVP</sequence>
<reference evidence="10" key="2">
    <citation type="journal article" date="2021" name="Microbiome">
        <title>Successional dynamics and alternative stable states in a saline activated sludge microbial community over 9 years.</title>
        <authorList>
            <person name="Wang Y."/>
            <person name="Ye J."/>
            <person name="Ju F."/>
            <person name="Liu L."/>
            <person name="Boyd J.A."/>
            <person name="Deng Y."/>
            <person name="Parks D.H."/>
            <person name="Jiang X."/>
            <person name="Yin X."/>
            <person name="Woodcroft B.J."/>
            <person name="Tyson G.W."/>
            <person name="Hugenholtz P."/>
            <person name="Polz M.F."/>
            <person name="Zhang T."/>
        </authorList>
    </citation>
    <scope>NUCLEOTIDE SEQUENCE</scope>
    <source>
        <strain evidence="10">HKST-UBA15</strain>
    </source>
</reference>
<dbReference type="PANTHER" id="PTHR32282">
    <property type="entry name" value="BINDING PROTEIN TRANSPEPTIDASE, PUTATIVE-RELATED"/>
    <property type="match status" value="1"/>
</dbReference>
<dbReference type="SUPFAM" id="SSF56601">
    <property type="entry name" value="beta-lactamase/transpeptidase-like"/>
    <property type="match status" value="1"/>
</dbReference>
<dbReference type="Pfam" id="PF00912">
    <property type="entry name" value="Transgly"/>
    <property type="match status" value="1"/>
</dbReference>
<keyword evidence="3" id="KW-0328">Glycosyltransferase</keyword>
<dbReference type="Proteomes" id="UP000745577">
    <property type="component" value="Unassembled WGS sequence"/>
</dbReference>
<feature type="transmembrane region" description="Helical" evidence="8">
    <location>
        <begin position="42"/>
        <end position="65"/>
    </location>
</feature>
<dbReference type="InterPro" id="IPR001264">
    <property type="entry name" value="Glyco_trans_51"/>
</dbReference>
<keyword evidence="8" id="KW-0812">Transmembrane</keyword>
<proteinExistence type="predicted"/>
<dbReference type="GO" id="GO:0030288">
    <property type="term" value="C:outer membrane-bounded periplasmic space"/>
    <property type="evidence" value="ECO:0007669"/>
    <property type="project" value="TreeGrafter"/>
</dbReference>
<dbReference type="SUPFAM" id="SSF53955">
    <property type="entry name" value="Lysozyme-like"/>
    <property type="match status" value="1"/>
</dbReference>
<reference evidence="10" key="1">
    <citation type="submission" date="2020-04" db="EMBL/GenBank/DDBJ databases">
        <authorList>
            <person name="Zhang T."/>
        </authorList>
    </citation>
    <scope>NUCLEOTIDE SEQUENCE</scope>
    <source>
        <strain evidence="10">HKST-UBA15</strain>
    </source>
</reference>